<protein>
    <submittedName>
        <fullName evidence="2">Uncharacterized protein</fullName>
    </submittedName>
</protein>
<name>A0A1Q9DNJ9_SYMMI</name>
<comment type="caution">
    <text evidence="2">The sequence shown here is derived from an EMBL/GenBank/DDBJ whole genome shotgun (WGS) entry which is preliminary data.</text>
</comment>
<dbReference type="OMA" id="AEEEMQY"/>
<accession>A0A1Q9DNJ9</accession>
<proteinExistence type="predicted"/>
<evidence type="ECO:0000256" key="1">
    <source>
        <dbReference type="SAM" id="MobiDB-lite"/>
    </source>
</evidence>
<feature type="region of interest" description="Disordered" evidence="1">
    <location>
        <begin position="99"/>
        <end position="135"/>
    </location>
</feature>
<dbReference type="OrthoDB" id="422360at2759"/>
<sequence>MAAWLQPLARVHGYICCVDVASSSRQEMHSERHLDHDASQAGTPLLTAEEEMQYQRALWVNRFLKEQLAAQTQGLSLKEIEEAQTQIQTRMRQATRLQAWTSSQGPDPGSARTIYAKSPRRSQTQQARPQVVSSCEVNRRRAQHRIKEENLGILQRIENVKSSFTPRMPSNLIRKISPRNRLLTHGH</sequence>
<feature type="compositionally biased region" description="Polar residues" evidence="1">
    <location>
        <begin position="121"/>
        <end position="135"/>
    </location>
</feature>
<dbReference type="EMBL" id="LSRX01000456">
    <property type="protein sequence ID" value="OLP96742.1"/>
    <property type="molecule type" value="Genomic_DNA"/>
</dbReference>
<dbReference type="AlphaFoldDB" id="A0A1Q9DNJ9"/>
<gene>
    <name evidence="2" type="ORF">AK812_SmicGene20977</name>
</gene>
<keyword evidence="3" id="KW-1185">Reference proteome</keyword>
<dbReference type="Proteomes" id="UP000186817">
    <property type="component" value="Unassembled WGS sequence"/>
</dbReference>
<evidence type="ECO:0000313" key="2">
    <source>
        <dbReference type="EMBL" id="OLP96742.1"/>
    </source>
</evidence>
<organism evidence="2 3">
    <name type="scientific">Symbiodinium microadriaticum</name>
    <name type="common">Dinoflagellate</name>
    <name type="synonym">Zooxanthella microadriatica</name>
    <dbReference type="NCBI Taxonomy" id="2951"/>
    <lineage>
        <taxon>Eukaryota</taxon>
        <taxon>Sar</taxon>
        <taxon>Alveolata</taxon>
        <taxon>Dinophyceae</taxon>
        <taxon>Suessiales</taxon>
        <taxon>Symbiodiniaceae</taxon>
        <taxon>Symbiodinium</taxon>
    </lineage>
</organism>
<reference evidence="2 3" key="1">
    <citation type="submission" date="2016-02" db="EMBL/GenBank/DDBJ databases">
        <title>Genome analysis of coral dinoflagellate symbionts highlights evolutionary adaptations to a symbiotic lifestyle.</title>
        <authorList>
            <person name="Aranda M."/>
            <person name="Li Y."/>
            <person name="Liew Y.J."/>
            <person name="Baumgarten S."/>
            <person name="Simakov O."/>
            <person name="Wilson M."/>
            <person name="Piel J."/>
            <person name="Ashoor H."/>
            <person name="Bougouffa S."/>
            <person name="Bajic V.B."/>
            <person name="Ryu T."/>
            <person name="Ravasi T."/>
            <person name="Bayer T."/>
            <person name="Micklem G."/>
            <person name="Kim H."/>
            <person name="Bhak J."/>
            <person name="Lajeunesse T.C."/>
            <person name="Voolstra C.R."/>
        </authorList>
    </citation>
    <scope>NUCLEOTIDE SEQUENCE [LARGE SCALE GENOMIC DNA]</scope>
    <source>
        <strain evidence="2 3">CCMP2467</strain>
    </source>
</reference>
<evidence type="ECO:0000313" key="3">
    <source>
        <dbReference type="Proteomes" id="UP000186817"/>
    </source>
</evidence>